<keyword evidence="3" id="KW-1185">Reference proteome</keyword>
<feature type="transmembrane region" description="Helical" evidence="1">
    <location>
        <begin position="42"/>
        <end position="62"/>
    </location>
</feature>
<keyword evidence="1" id="KW-0472">Membrane</keyword>
<proteinExistence type="predicted"/>
<gene>
    <name evidence="2" type="ORF">BRLA_c037260</name>
</gene>
<dbReference type="EMBL" id="CP007806">
    <property type="protein sequence ID" value="AIG28028.1"/>
    <property type="molecule type" value="Genomic_DNA"/>
</dbReference>
<keyword evidence="1" id="KW-0812">Transmembrane</keyword>
<dbReference type="eggNOG" id="ENOG5033G6F">
    <property type="taxonomic scope" value="Bacteria"/>
</dbReference>
<organism evidence="2 3">
    <name type="scientific">Brevibacillus laterosporus LMG 15441</name>
    <dbReference type="NCBI Taxonomy" id="1042163"/>
    <lineage>
        <taxon>Bacteria</taxon>
        <taxon>Bacillati</taxon>
        <taxon>Bacillota</taxon>
        <taxon>Bacilli</taxon>
        <taxon>Bacillales</taxon>
        <taxon>Paenibacillaceae</taxon>
        <taxon>Brevibacillus</taxon>
    </lineage>
</organism>
<name>A0A075R9T8_BRELA</name>
<keyword evidence="1" id="KW-1133">Transmembrane helix</keyword>
<dbReference type="HOGENOM" id="CLU_181354_1_0_9"/>
<sequence>MRKADEMEKSHNEKSARNTFMFYTVALLIWSLYDLVKTGSTGIQFTILLIGTAIFYWTRVYLNRKVQE</sequence>
<dbReference type="AlphaFoldDB" id="A0A075R9T8"/>
<evidence type="ECO:0000313" key="2">
    <source>
        <dbReference type="EMBL" id="AIG28028.1"/>
    </source>
</evidence>
<protein>
    <submittedName>
        <fullName evidence="2">Uncharacterized protein</fullName>
    </submittedName>
</protein>
<evidence type="ECO:0000313" key="3">
    <source>
        <dbReference type="Proteomes" id="UP000005850"/>
    </source>
</evidence>
<reference evidence="2 3" key="1">
    <citation type="journal article" date="2011" name="J. Bacteriol.">
        <title>Genome sequence of Brevibacillus laterosporus LMG 15441, a pathogen of invertebrates.</title>
        <authorList>
            <person name="Djukic M."/>
            <person name="Poehlein A."/>
            <person name="Thurmer A."/>
            <person name="Daniel R."/>
        </authorList>
    </citation>
    <scope>NUCLEOTIDE SEQUENCE [LARGE SCALE GENOMIC DNA]</scope>
    <source>
        <strain evidence="2 3">LMG 15441</strain>
    </source>
</reference>
<evidence type="ECO:0000256" key="1">
    <source>
        <dbReference type="SAM" id="Phobius"/>
    </source>
</evidence>
<feature type="transmembrane region" description="Helical" evidence="1">
    <location>
        <begin position="20"/>
        <end position="36"/>
    </location>
</feature>
<accession>A0A075R9T8</accession>
<dbReference type="RefSeq" id="WP_003336428.1">
    <property type="nucleotide sequence ID" value="NZ_CP007806.1"/>
</dbReference>
<dbReference type="Proteomes" id="UP000005850">
    <property type="component" value="Chromosome"/>
</dbReference>
<dbReference type="KEGG" id="blr:BRLA_c037260"/>